<protein>
    <submittedName>
        <fullName evidence="2">Uncharacterized protein</fullName>
    </submittedName>
</protein>
<feature type="compositionally biased region" description="Low complexity" evidence="1">
    <location>
        <begin position="80"/>
        <end position="94"/>
    </location>
</feature>
<feature type="compositionally biased region" description="Basic and acidic residues" evidence="1">
    <location>
        <begin position="58"/>
        <end position="79"/>
    </location>
</feature>
<feature type="compositionally biased region" description="Low complexity" evidence="1">
    <location>
        <begin position="170"/>
        <end position="196"/>
    </location>
</feature>
<feature type="compositionally biased region" description="Low complexity" evidence="1">
    <location>
        <begin position="117"/>
        <end position="128"/>
    </location>
</feature>
<dbReference type="AlphaFoldDB" id="A0A7R9W7G8"/>
<evidence type="ECO:0000313" key="2">
    <source>
        <dbReference type="EMBL" id="CAD8315453.1"/>
    </source>
</evidence>
<evidence type="ECO:0000256" key="1">
    <source>
        <dbReference type="SAM" id="MobiDB-lite"/>
    </source>
</evidence>
<accession>A0A7R9W7G8</accession>
<organism evidence="2">
    <name type="scientific">Pseudictyota dubia</name>
    <dbReference type="NCBI Taxonomy" id="2749911"/>
    <lineage>
        <taxon>Eukaryota</taxon>
        <taxon>Sar</taxon>
        <taxon>Stramenopiles</taxon>
        <taxon>Ochrophyta</taxon>
        <taxon>Bacillariophyta</taxon>
        <taxon>Mediophyceae</taxon>
        <taxon>Biddulphiophycidae</taxon>
        <taxon>Eupodiscales</taxon>
        <taxon>Odontellaceae</taxon>
        <taxon>Pseudictyota</taxon>
    </lineage>
</organism>
<feature type="region of interest" description="Disordered" evidence="1">
    <location>
        <begin position="301"/>
        <end position="328"/>
    </location>
</feature>
<reference evidence="2" key="1">
    <citation type="submission" date="2021-01" db="EMBL/GenBank/DDBJ databases">
        <authorList>
            <person name="Corre E."/>
            <person name="Pelletier E."/>
            <person name="Niang G."/>
            <person name="Scheremetjew M."/>
            <person name="Finn R."/>
            <person name="Kale V."/>
            <person name="Holt S."/>
            <person name="Cochrane G."/>
            <person name="Meng A."/>
            <person name="Brown T."/>
            <person name="Cohen L."/>
        </authorList>
    </citation>
    <scope>NUCLEOTIDE SEQUENCE</scope>
    <source>
        <strain evidence="2">CCMP147</strain>
    </source>
</reference>
<feature type="compositionally biased region" description="Low complexity" evidence="1">
    <location>
        <begin position="1"/>
        <end position="15"/>
    </location>
</feature>
<feature type="region of interest" description="Disordered" evidence="1">
    <location>
        <begin position="168"/>
        <end position="196"/>
    </location>
</feature>
<feature type="region of interest" description="Disordered" evidence="1">
    <location>
        <begin position="1"/>
        <end position="132"/>
    </location>
</feature>
<dbReference type="EMBL" id="HBED01028681">
    <property type="protein sequence ID" value="CAD8315453.1"/>
    <property type="molecule type" value="Transcribed_RNA"/>
</dbReference>
<name>A0A7R9W7G8_9STRA</name>
<feature type="compositionally biased region" description="Acidic residues" evidence="1">
    <location>
        <begin position="97"/>
        <end position="108"/>
    </location>
</feature>
<sequence>MATAATASAAAAPVDDQPPRDADAEPKGNARKAASSEHRPLRKRRTSPPLPLKIAALAKKEVAASAVEKKDTTKSRRSESGVSDAAASAAAAAHVSDDEDENEDQGNDEEGKRQQEADPLAGAADAAGSGIFYDDVEMENPLSSSSSFSSEVSLSRHHPLLVFEAGRRVSLTGSEEQSSSSPTSESPKNSIGAADADAAIEESLLLRPLPARPALPQSSVAGASLSPLSWFEKKKVFEAPVLEHHRSPPSSISFPIGGSCYFPQDDNDGKRRRLLDYLTKRHHRITMPSFRPRPFCPKAAAPMESPTSFPSAAESKPPQITYGHPLPVSSSNQADVLEAALALASFDPSTLHRA</sequence>
<proteinExistence type="predicted"/>
<feature type="compositionally biased region" description="Basic and acidic residues" evidence="1">
    <location>
        <begin position="17"/>
        <end position="39"/>
    </location>
</feature>
<gene>
    <name evidence="2" type="ORF">TDUB1175_LOCUS14245</name>
</gene>